<keyword evidence="1" id="KW-1133">Transmembrane helix</keyword>
<gene>
    <name evidence="2" type="ORF">CAMP_LOCUS69</name>
</gene>
<evidence type="ECO:0000313" key="3">
    <source>
        <dbReference type="Proteomes" id="UP001152747"/>
    </source>
</evidence>
<sequence length="137" mass="16263">MQKFAVEPYLMIATIWNMFLGVSLIILSKLQPDSLNQFSALIALPFFFFAIIFLSVAKVRSRILFNFLRVFLILLFARTIAHIINRLYFYDFKDVILYFFKPDLFCITGTCVRIITFTINFLLMIHPNRKPKKIKFY</sequence>
<protein>
    <submittedName>
        <fullName evidence="2">Uncharacterized protein</fullName>
    </submittedName>
</protein>
<evidence type="ECO:0000256" key="1">
    <source>
        <dbReference type="SAM" id="Phobius"/>
    </source>
</evidence>
<keyword evidence="3" id="KW-1185">Reference proteome</keyword>
<feature type="transmembrane region" description="Helical" evidence="1">
    <location>
        <begin position="9"/>
        <end position="26"/>
    </location>
</feature>
<comment type="caution">
    <text evidence="2">The sequence shown here is derived from an EMBL/GenBank/DDBJ whole genome shotgun (WGS) entry which is preliminary data.</text>
</comment>
<name>A0A9P1I2S5_9PELO</name>
<dbReference type="Proteomes" id="UP001152747">
    <property type="component" value="Unassembled WGS sequence"/>
</dbReference>
<dbReference type="AlphaFoldDB" id="A0A9P1I2S5"/>
<feature type="transmembrane region" description="Helical" evidence="1">
    <location>
        <begin position="104"/>
        <end position="125"/>
    </location>
</feature>
<dbReference type="EMBL" id="CANHGI010000001">
    <property type="protein sequence ID" value="CAI5437432.1"/>
    <property type="molecule type" value="Genomic_DNA"/>
</dbReference>
<feature type="transmembrane region" description="Helical" evidence="1">
    <location>
        <begin position="63"/>
        <end position="84"/>
    </location>
</feature>
<keyword evidence="1" id="KW-0812">Transmembrane</keyword>
<feature type="transmembrane region" description="Helical" evidence="1">
    <location>
        <begin position="38"/>
        <end position="56"/>
    </location>
</feature>
<organism evidence="2 3">
    <name type="scientific">Caenorhabditis angaria</name>
    <dbReference type="NCBI Taxonomy" id="860376"/>
    <lineage>
        <taxon>Eukaryota</taxon>
        <taxon>Metazoa</taxon>
        <taxon>Ecdysozoa</taxon>
        <taxon>Nematoda</taxon>
        <taxon>Chromadorea</taxon>
        <taxon>Rhabditida</taxon>
        <taxon>Rhabditina</taxon>
        <taxon>Rhabditomorpha</taxon>
        <taxon>Rhabditoidea</taxon>
        <taxon>Rhabditidae</taxon>
        <taxon>Peloderinae</taxon>
        <taxon>Caenorhabditis</taxon>
    </lineage>
</organism>
<accession>A0A9P1I2S5</accession>
<keyword evidence="1" id="KW-0472">Membrane</keyword>
<reference evidence="2" key="1">
    <citation type="submission" date="2022-11" db="EMBL/GenBank/DDBJ databases">
        <authorList>
            <person name="Kikuchi T."/>
        </authorList>
    </citation>
    <scope>NUCLEOTIDE SEQUENCE</scope>
    <source>
        <strain evidence="2">PS1010</strain>
    </source>
</reference>
<evidence type="ECO:0000313" key="2">
    <source>
        <dbReference type="EMBL" id="CAI5437432.1"/>
    </source>
</evidence>
<proteinExistence type="predicted"/>